<dbReference type="EMBL" id="CP117418">
    <property type="protein sequence ID" value="WCT79119.1"/>
    <property type="molecule type" value="Genomic_DNA"/>
</dbReference>
<keyword evidence="1" id="KW-0614">Plasmid</keyword>
<protein>
    <submittedName>
        <fullName evidence="1">Uncharacterized protein</fullName>
    </submittedName>
</protein>
<reference evidence="1 2" key="1">
    <citation type="submission" date="2023-02" db="EMBL/GenBank/DDBJ databases">
        <title>Genome sequence of Novosphingobium humi KACC 19094.</title>
        <authorList>
            <person name="Kim S."/>
            <person name="Heo J."/>
            <person name="Kwon S.-W."/>
        </authorList>
    </citation>
    <scope>NUCLEOTIDE SEQUENCE [LARGE SCALE GENOMIC DNA]</scope>
    <source>
        <strain evidence="1 2">KACC 19094</strain>
        <plasmid evidence="1 2">unnamed1</plasmid>
    </source>
</reference>
<gene>
    <name evidence="1" type="ORF">PQ457_19090</name>
</gene>
<evidence type="ECO:0000313" key="1">
    <source>
        <dbReference type="EMBL" id="WCT79119.1"/>
    </source>
</evidence>
<name>A0ABY7U465_9SPHN</name>
<dbReference type="Proteomes" id="UP001218231">
    <property type="component" value="Plasmid unnamed1"/>
</dbReference>
<sequence length="95" mass="9955">MQPVYRWPTRQTVGSGNFPAAGAPPIAPDGSAPAVGVAADISAGVLSPRRPIVATLTVFEGQAVFRAVLHSPDNRILLFRLADGSRSVIPQEILP</sequence>
<proteinExistence type="predicted"/>
<organism evidence="1 2">
    <name type="scientific">Novosphingobium humi</name>
    <dbReference type="NCBI Taxonomy" id="2282397"/>
    <lineage>
        <taxon>Bacteria</taxon>
        <taxon>Pseudomonadati</taxon>
        <taxon>Pseudomonadota</taxon>
        <taxon>Alphaproteobacteria</taxon>
        <taxon>Sphingomonadales</taxon>
        <taxon>Sphingomonadaceae</taxon>
        <taxon>Novosphingobium</taxon>
    </lineage>
</organism>
<accession>A0ABY7U465</accession>
<dbReference type="RefSeq" id="WP_273619404.1">
    <property type="nucleotide sequence ID" value="NZ_CP117418.1"/>
</dbReference>
<keyword evidence="2" id="KW-1185">Reference proteome</keyword>
<evidence type="ECO:0000313" key="2">
    <source>
        <dbReference type="Proteomes" id="UP001218231"/>
    </source>
</evidence>
<geneLocation type="plasmid" evidence="1 2">
    <name>unnamed1</name>
</geneLocation>